<feature type="transmembrane region" description="Helical" evidence="2">
    <location>
        <begin position="21"/>
        <end position="45"/>
    </location>
</feature>
<evidence type="ECO:0000313" key="3">
    <source>
        <dbReference type="EMBL" id="AKU18947.1"/>
    </source>
</evidence>
<dbReference type="EMBL" id="CP011112">
    <property type="protein sequence ID" value="AKU18947.1"/>
    <property type="molecule type" value="Genomic_DNA"/>
</dbReference>
<feature type="compositionally biased region" description="Gly residues" evidence="1">
    <location>
        <begin position="83"/>
        <end position="98"/>
    </location>
</feature>
<dbReference type="Pfam" id="PF07907">
    <property type="entry name" value="YibE_F"/>
    <property type="match status" value="1"/>
</dbReference>
<organism evidence="3 4">
    <name type="scientific">Luteipulveratus mongoliensis</name>
    <dbReference type="NCBI Taxonomy" id="571913"/>
    <lineage>
        <taxon>Bacteria</taxon>
        <taxon>Bacillati</taxon>
        <taxon>Actinomycetota</taxon>
        <taxon>Actinomycetes</taxon>
        <taxon>Micrococcales</taxon>
        <taxon>Dermacoccaceae</taxon>
        <taxon>Luteipulveratus</taxon>
    </lineage>
</organism>
<gene>
    <name evidence="3" type="ORF">VV02_14710</name>
</gene>
<feature type="transmembrane region" description="Helical" evidence="2">
    <location>
        <begin position="263"/>
        <end position="284"/>
    </location>
</feature>
<keyword evidence="2" id="KW-1133">Transmembrane helix</keyword>
<evidence type="ECO:0000313" key="4">
    <source>
        <dbReference type="Proteomes" id="UP000066480"/>
    </source>
</evidence>
<feature type="transmembrane region" description="Helical" evidence="2">
    <location>
        <begin position="304"/>
        <end position="322"/>
    </location>
</feature>
<protein>
    <recommendedName>
        <fullName evidence="5">YibE/F family protein</fullName>
    </recommendedName>
</protein>
<dbReference type="STRING" id="571913.VV02_14710"/>
<feature type="transmembrane region" description="Helical" evidence="2">
    <location>
        <begin position="206"/>
        <end position="228"/>
    </location>
</feature>
<feature type="transmembrane region" description="Helical" evidence="2">
    <location>
        <begin position="234"/>
        <end position="251"/>
    </location>
</feature>
<dbReference type="Proteomes" id="UP000066480">
    <property type="component" value="Chromosome"/>
</dbReference>
<feature type="transmembrane region" description="Helical" evidence="2">
    <location>
        <begin position="359"/>
        <end position="381"/>
    </location>
</feature>
<sequence>MEPPLRRNRAYLQEARDTRRTALRLLAAILVPVALLTIAGLVLLWPDSLSSHVRKSVTQVSSAGTTTVAGTITFVKPMSCSEAGGGPGGAGDGGGAGDSEGAPAPSDASSPSSGASGDTSPENRCAVLSVDIRGGPEKGKAEQVTVDNVVLSTSPKAGQKVRLARSVIPGQPVTYEFADFERGLPLALIAALFAVVVIGVARWRGLLALVGLGFGAAILTWFVFPGLVGGENPVLVGLVGCLAIMFVVLYCTHGFSVRTTTALLGTVFGLGLSALLGWGATSWTHLTGAATDDDYLLGQAAPDMRLTAVVVCGMIIAGMGVLNDVTITQASAVWELAEAGETDRRSLFRRAMRIGRDHIASTVYTIAFAWAGASLGTLLLISVYDRPLLDILQSELIAAEVLSTLVGSVALVLSVPVTTGVAVALVGQAQAKTSRRGRRTPSAPTTD</sequence>
<keyword evidence="2" id="KW-0472">Membrane</keyword>
<feature type="compositionally biased region" description="Low complexity" evidence="1">
    <location>
        <begin position="99"/>
        <end position="120"/>
    </location>
</feature>
<name>A0A0K1JQE2_9MICO</name>
<dbReference type="PANTHER" id="PTHR41771:SF1">
    <property type="entry name" value="MEMBRANE PROTEIN"/>
    <property type="match status" value="1"/>
</dbReference>
<evidence type="ECO:0000256" key="1">
    <source>
        <dbReference type="SAM" id="MobiDB-lite"/>
    </source>
</evidence>
<feature type="region of interest" description="Disordered" evidence="1">
    <location>
        <begin position="83"/>
        <end position="122"/>
    </location>
</feature>
<keyword evidence="4" id="KW-1185">Reference proteome</keyword>
<proteinExistence type="predicted"/>
<feature type="transmembrane region" description="Helical" evidence="2">
    <location>
        <begin position="401"/>
        <end position="426"/>
    </location>
</feature>
<keyword evidence="2" id="KW-0812">Transmembrane</keyword>
<feature type="transmembrane region" description="Helical" evidence="2">
    <location>
        <begin position="183"/>
        <end position="201"/>
    </location>
</feature>
<dbReference type="InterPro" id="IPR012507">
    <property type="entry name" value="YibE_F"/>
</dbReference>
<dbReference type="PANTHER" id="PTHR41771">
    <property type="entry name" value="MEMBRANE PROTEIN-RELATED"/>
    <property type="match status" value="1"/>
</dbReference>
<accession>A0A0K1JQE2</accession>
<evidence type="ECO:0000256" key="2">
    <source>
        <dbReference type="SAM" id="Phobius"/>
    </source>
</evidence>
<evidence type="ECO:0008006" key="5">
    <source>
        <dbReference type="Google" id="ProtNLM"/>
    </source>
</evidence>
<reference evidence="3 4" key="1">
    <citation type="submission" date="2015-03" db="EMBL/GenBank/DDBJ databases">
        <title>Luteipulveratus halotolerans sp. nov., a novel actinobacterium (Dermacoccaceae) from Sarawak, Malaysia.</title>
        <authorList>
            <person name="Juboi H."/>
            <person name="Basik A."/>
            <person name="Shamsul S.S."/>
            <person name="Arnold P."/>
            <person name="Schmitt E.K."/>
            <person name="Sanglier J.-J."/>
            <person name="Yeo T."/>
        </authorList>
    </citation>
    <scope>NUCLEOTIDE SEQUENCE [LARGE SCALE GENOMIC DNA]</scope>
    <source>
        <strain evidence="3 4">MN07-A0370</strain>
    </source>
</reference>
<dbReference type="AlphaFoldDB" id="A0A0K1JQE2"/>
<dbReference type="KEGG" id="lmoi:VV02_14710"/>